<dbReference type="PANTHER" id="PTHR21411:SF0">
    <property type="entry name" value="REGULATORY PROTEIN ZESTE"/>
    <property type="match status" value="1"/>
</dbReference>
<dbReference type="RefSeq" id="XP_025416744.1">
    <property type="nucleotide sequence ID" value="XM_025560959.1"/>
</dbReference>
<feature type="coiled-coil region" evidence="6">
    <location>
        <begin position="224"/>
        <end position="251"/>
    </location>
</feature>
<proteinExistence type="predicted"/>
<evidence type="ECO:0000259" key="7">
    <source>
        <dbReference type="Pfam" id="PF13873"/>
    </source>
</evidence>
<protein>
    <recommendedName>
        <fullName evidence="2">Regulatory protein zeste</fullName>
    </recommendedName>
</protein>
<dbReference type="GeneID" id="112687956"/>
<evidence type="ECO:0000256" key="2">
    <source>
        <dbReference type="ARBA" id="ARBA00016807"/>
    </source>
</evidence>
<keyword evidence="8" id="KW-1185">Reference proteome</keyword>
<evidence type="ECO:0000256" key="3">
    <source>
        <dbReference type="ARBA" id="ARBA00023015"/>
    </source>
</evidence>
<name>A0A8B8G0J2_9HEMI</name>
<dbReference type="InterPro" id="IPR028002">
    <property type="entry name" value="Myb_DNA-bind_5"/>
</dbReference>
<dbReference type="AlphaFoldDB" id="A0A8B8G0J2"/>
<comment type="function">
    <text evidence="5">Involved in transvection phenomena (= synapsis-dependent gene expression), where the synaptic pairing of chromosomes carrying genes with which zeste interacts influences the expression of these genes. Zeste binds to DNA and stimulates transcription from a nearby promoter.</text>
</comment>
<evidence type="ECO:0000256" key="5">
    <source>
        <dbReference type="ARBA" id="ARBA00025466"/>
    </source>
</evidence>
<comment type="subunit">
    <text evidence="1">Self-associates forming complexes of several hundred monomers.</text>
</comment>
<dbReference type="Pfam" id="PF13873">
    <property type="entry name" value="Myb_DNA-bind_5"/>
    <property type="match status" value="1"/>
</dbReference>
<evidence type="ECO:0000256" key="4">
    <source>
        <dbReference type="ARBA" id="ARBA00023163"/>
    </source>
</evidence>
<dbReference type="OrthoDB" id="6626591at2759"/>
<feature type="domain" description="Myb/SANT-like DNA-binding" evidence="7">
    <location>
        <begin position="12"/>
        <end position="86"/>
    </location>
</feature>
<evidence type="ECO:0000256" key="1">
    <source>
        <dbReference type="ARBA" id="ARBA00011764"/>
    </source>
</evidence>
<evidence type="ECO:0000256" key="6">
    <source>
        <dbReference type="SAM" id="Coils"/>
    </source>
</evidence>
<gene>
    <name evidence="9" type="primary">LOC112687956</name>
</gene>
<sequence length="251" mass="29424">MSCENQTKKRVNYTAEERRDLMEILSRYPMLTGKATDNKVIAVKRSAWEKVTKEFNSIDGHLIERTTDQLKKLWENKKNEYKKKLVQTKEKIRGTGGGPYSIETINEDPHLELLMDTVDIELQSAKDCDRINEEVMMKPVLDTSVRIIEVGEGDILLDEDETTNQLEYEIVKKTTAEVAEFQAITQSRKRKAEKSTLEKSRGALVQNAMNERKRMMDIEHQWKKEEHNLRMLMLQAKLEAYKAKRMHYEKK</sequence>
<organism evidence="8 9">
    <name type="scientific">Sipha flava</name>
    <name type="common">yellow sugarcane aphid</name>
    <dbReference type="NCBI Taxonomy" id="143950"/>
    <lineage>
        <taxon>Eukaryota</taxon>
        <taxon>Metazoa</taxon>
        <taxon>Ecdysozoa</taxon>
        <taxon>Arthropoda</taxon>
        <taxon>Hexapoda</taxon>
        <taxon>Insecta</taxon>
        <taxon>Pterygota</taxon>
        <taxon>Neoptera</taxon>
        <taxon>Paraneoptera</taxon>
        <taxon>Hemiptera</taxon>
        <taxon>Sternorrhyncha</taxon>
        <taxon>Aphidomorpha</taxon>
        <taxon>Aphidoidea</taxon>
        <taxon>Aphididae</taxon>
        <taxon>Sipha</taxon>
    </lineage>
</organism>
<dbReference type="PANTHER" id="PTHR21411">
    <property type="entry name" value="APONTIC"/>
    <property type="match status" value="1"/>
</dbReference>
<accession>A0A8B8G0J2</accession>
<evidence type="ECO:0000313" key="8">
    <source>
        <dbReference type="Proteomes" id="UP000694846"/>
    </source>
</evidence>
<keyword evidence="3" id="KW-0805">Transcription regulation</keyword>
<reference evidence="9" key="1">
    <citation type="submission" date="2025-08" db="UniProtKB">
        <authorList>
            <consortium name="RefSeq"/>
        </authorList>
    </citation>
    <scope>IDENTIFICATION</scope>
    <source>
        <tissue evidence="9">Whole body</tissue>
    </source>
</reference>
<keyword evidence="6" id="KW-0175">Coiled coil</keyword>
<evidence type="ECO:0000313" key="9">
    <source>
        <dbReference type="RefSeq" id="XP_025416744.1"/>
    </source>
</evidence>
<dbReference type="Proteomes" id="UP000694846">
    <property type="component" value="Unplaced"/>
</dbReference>
<keyword evidence="4" id="KW-0804">Transcription</keyword>